<sequence length="188" mass="20695">MSSSRYKRYRISEKKDIATSTEKEIITAITYEFGCVPATPASAVPTIDNTMGQEDLYREDPVDTRVLNSGTARVIWTTAGLSSSIVYCDPDPGSGVAPTTEVVNEAALVTYHEVFWTGLALDTLYKFYVRSINASGDEISGYYYFLTGGTLDFTQDDLSIVLTSIVGSYDLIKILYIGFTEEVVLTVK</sequence>
<protein>
    <recommendedName>
        <fullName evidence="2">Fibronectin type-III domain-containing protein</fullName>
    </recommendedName>
</protein>
<evidence type="ECO:0000313" key="1">
    <source>
        <dbReference type="EMBL" id="KKM73928.1"/>
    </source>
</evidence>
<proteinExistence type="predicted"/>
<evidence type="ECO:0008006" key="2">
    <source>
        <dbReference type="Google" id="ProtNLM"/>
    </source>
</evidence>
<reference evidence="1" key="1">
    <citation type="journal article" date="2015" name="Nature">
        <title>Complex archaea that bridge the gap between prokaryotes and eukaryotes.</title>
        <authorList>
            <person name="Spang A."/>
            <person name="Saw J.H."/>
            <person name="Jorgensen S.L."/>
            <person name="Zaremba-Niedzwiedzka K."/>
            <person name="Martijn J."/>
            <person name="Lind A.E."/>
            <person name="van Eijk R."/>
            <person name="Schleper C."/>
            <person name="Guy L."/>
            <person name="Ettema T.J."/>
        </authorList>
    </citation>
    <scope>NUCLEOTIDE SEQUENCE</scope>
</reference>
<name>A0A0F9JW54_9ZZZZ</name>
<dbReference type="AlphaFoldDB" id="A0A0F9JW54"/>
<dbReference type="EMBL" id="LAZR01009223">
    <property type="protein sequence ID" value="KKM73928.1"/>
    <property type="molecule type" value="Genomic_DNA"/>
</dbReference>
<organism evidence="1">
    <name type="scientific">marine sediment metagenome</name>
    <dbReference type="NCBI Taxonomy" id="412755"/>
    <lineage>
        <taxon>unclassified sequences</taxon>
        <taxon>metagenomes</taxon>
        <taxon>ecological metagenomes</taxon>
    </lineage>
</organism>
<gene>
    <name evidence="1" type="ORF">LCGC14_1405540</name>
</gene>
<accession>A0A0F9JW54</accession>
<comment type="caution">
    <text evidence="1">The sequence shown here is derived from an EMBL/GenBank/DDBJ whole genome shotgun (WGS) entry which is preliminary data.</text>
</comment>